<organism evidence="2">
    <name type="scientific">marine sediment metagenome</name>
    <dbReference type="NCBI Taxonomy" id="412755"/>
    <lineage>
        <taxon>unclassified sequences</taxon>
        <taxon>metagenomes</taxon>
        <taxon>ecological metagenomes</taxon>
    </lineage>
</organism>
<dbReference type="PANTHER" id="PTHR10848">
    <property type="entry name" value="MEIOTIC RECOMBINATION PROTEIN SPO11"/>
    <property type="match status" value="1"/>
</dbReference>
<dbReference type="GO" id="GO:0006265">
    <property type="term" value="P:DNA topological change"/>
    <property type="evidence" value="ECO:0007669"/>
    <property type="project" value="InterPro"/>
</dbReference>
<sequence>RRFHEDRFWQKHKCIISHGGGQPARGMRRLLRRMHEELKLPVFVLLDNDPWGYYIYSVIKHGSINLAYESRRMAIPDAKFIGVSSFDYQRCDMSDDVKIDLDANDIKRAKQIANYAWFASKRPWQREIKKMLQNGFKMEVEAMISKDLSYLTEAYVPMKLKDKKQWLD</sequence>
<accession>X0U8C4</accession>
<dbReference type="InterPro" id="IPR004085">
    <property type="entry name" value="TopoVI_A"/>
</dbReference>
<dbReference type="GO" id="GO:0003677">
    <property type="term" value="F:DNA binding"/>
    <property type="evidence" value="ECO:0007669"/>
    <property type="project" value="InterPro"/>
</dbReference>
<comment type="caution">
    <text evidence="2">The sequence shown here is derived from an EMBL/GenBank/DDBJ whole genome shotgun (WGS) entry which is preliminary data.</text>
</comment>
<dbReference type="EMBL" id="BARS01002382">
    <property type="protein sequence ID" value="GAF84760.1"/>
    <property type="molecule type" value="Genomic_DNA"/>
</dbReference>
<dbReference type="InterPro" id="IPR002815">
    <property type="entry name" value="Spo11/TopoVI_A"/>
</dbReference>
<dbReference type="InterPro" id="IPR036078">
    <property type="entry name" value="Spo11/TopoVI_A_sf"/>
</dbReference>
<evidence type="ECO:0000259" key="1">
    <source>
        <dbReference type="Pfam" id="PF21180"/>
    </source>
</evidence>
<dbReference type="Pfam" id="PF21180">
    <property type="entry name" value="TOP6A-Spo11_Toprim"/>
    <property type="match status" value="1"/>
</dbReference>
<dbReference type="InterPro" id="IPR034136">
    <property type="entry name" value="TOPRIM_Topo6A/Spo11"/>
</dbReference>
<dbReference type="SUPFAM" id="SSF56726">
    <property type="entry name" value="DNA topoisomerase IV, alpha subunit"/>
    <property type="match status" value="1"/>
</dbReference>
<protein>
    <recommendedName>
        <fullName evidence="1">Topoisomerase 6 subunit A/Spo11 TOPRIM domain-containing protein</fullName>
    </recommendedName>
</protein>
<name>X0U8C4_9ZZZZ</name>
<reference evidence="2" key="1">
    <citation type="journal article" date="2014" name="Front. Microbiol.">
        <title>High frequency of phylogenetically diverse reductive dehalogenase-homologous genes in deep subseafloor sedimentary metagenomes.</title>
        <authorList>
            <person name="Kawai M."/>
            <person name="Futagami T."/>
            <person name="Toyoda A."/>
            <person name="Takaki Y."/>
            <person name="Nishi S."/>
            <person name="Hori S."/>
            <person name="Arai W."/>
            <person name="Tsubouchi T."/>
            <person name="Morono Y."/>
            <person name="Uchiyama I."/>
            <person name="Ito T."/>
            <person name="Fujiyama A."/>
            <person name="Inagaki F."/>
            <person name="Takami H."/>
        </authorList>
    </citation>
    <scope>NUCLEOTIDE SEQUENCE</scope>
    <source>
        <strain evidence="2">Expedition CK06-06</strain>
    </source>
</reference>
<feature type="domain" description="Topoisomerase 6 subunit A/Spo11 TOPRIM" evidence="1">
    <location>
        <begin position="2"/>
        <end position="160"/>
    </location>
</feature>
<proteinExistence type="predicted"/>
<dbReference type="PRINTS" id="PR01552">
    <property type="entry name" value="TPISMRASE6A"/>
</dbReference>
<dbReference type="AlphaFoldDB" id="X0U8C4"/>
<gene>
    <name evidence="2" type="ORF">S01H1_04516</name>
</gene>
<dbReference type="Gene3D" id="3.40.1360.10">
    <property type="match status" value="1"/>
</dbReference>
<evidence type="ECO:0000313" key="2">
    <source>
        <dbReference type="EMBL" id="GAF84760.1"/>
    </source>
</evidence>
<feature type="non-terminal residue" evidence="2">
    <location>
        <position position="1"/>
    </location>
</feature>
<dbReference type="PRINTS" id="PR01550">
    <property type="entry name" value="TOP6AFAMILY"/>
</dbReference>
<dbReference type="GO" id="GO:0005694">
    <property type="term" value="C:chromosome"/>
    <property type="evidence" value="ECO:0007669"/>
    <property type="project" value="InterPro"/>
</dbReference>
<dbReference type="GO" id="GO:0003918">
    <property type="term" value="F:DNA topoisomerase type II (double strand cut, ATP-hydrolyzing) activity"/>
    <property type="evidence" value="ECO:0007669"/>
    <property type="project" value="InterPro"/>
</dbReference>
<dbReference type="PANTHER" id="PTHR10848:SF0">
    <property type="entry name" value="MEIOTIC RECOMBINATION PROTEIN SPO11"/>
    <property type="match status" value="1"/>
</dbReference>
<dbReference type="CDD" id="cd00223">
    <property type="entry name" value="TOPRIM_TopoIIB_SPO"/>
    <property type="match status" value="1"/>
</dbReference>